<accession>A0AAD3RU67</accession>
<protein>
    <recommendedName>
        <fullName evidence="3">Mannose-6-phosphate isomerase</fullName>
    </recommendedName>
</protein>
<keyword evidence="2" id="KW-1185">Reference proteome</keyword>
<dbReference type="Proteomes" id="UP001143349">
    <property type="component" value="Unassembled WGS sequence"/>
</dbReference>
<evidence type="ECO:0008006" key="3">
    <source>
        <dbReference type="Google" id="ProtNLM"/>
    </source>
</evidence>
<reference evidence="1" key="1">
    <citation type="journal article" date="2014" name="Int. J. Syst. Evol. Microbiol.">
        <title>Complete genome sequence of Corynebacterium casei LMG S-19264T (=DSM 44701T), isolated from a smear-ripened cheese.</title>
        <authorList>
            <consortium name="US DOE Joint Genome Institute (JGI-PGF)"/>
            <person name="Walter F."/>
            <person name="Albersmeier A."/>
            <person name="Kalinowski J."/>
            <person name="Ruckert C."/>
        </authorList>
    </citation>
    <scope>NUCLEOTIDE SEQUENCE</scope>
    <source>
        <strain evidence="1">VKM B-2222</strain>
    </source>
</reference>
<evidence type="ECO:0000313" key="2">
    <source>
        <dbReference type="Proteomes" id="UP001143349"/>
    </source>
</evidence>
<dbReference type="AlphaFoldDB" id="A0AAD3RU67"/>
<dbReference type="EMBL" id="BSFH01000028">
    <property type="protein sequence ID" value="GLK64547.1"/>
    <property type="molecule type" value="Genomic_DNA"/>
</dbReference>
<evidence type="ECO:0000313" key="1">
    <source>
        <dbReference type="EMBL" id="GLK64547.1"/>
    </source>
</evidence>
<comment type="caution">
    <text evidence="1">The sequence shown here is derived from an EMBL/GenBank/DDBJ whole genome shotgun (WGS) entry which is preliminary data.</text>
</comment>
<dbReference type="SUPFAM" id="SSF51182">
    <property type="entry name" value="RmlC-like cupins"/>
    <property type="match status" value="1"/>
</dbReference>
<dbReference type="RefSeq" id="WP_193668351.1">
    <property type="nucleotide sequence ID" value="NZ_BSFH01000028.1"/>
</dbReference>
<name>A0AAD3RU67_9RHOB</name>
<gene>
    <name evidence="1" type="ORF">GCM10017635_20180</name>
</gene>
<organism evidence="1 2">
    <name type="scientific">Paracoccus kondratievae</name>
    <dbReference type="NCBI Taxonomy" id="135740"/>
    <lineage>
        <taxon>Bacteria</taxon>
        <taxon>Pseudomonadati</taxon>
        <taxon>Pseudomonadota</taxon>
        <taxon>Alphaproteobacteria</taxon>
        <taxon>Rhodobacterales</taxon>
        <taxon>Paracoccaceae</taxon>
        <taxon>Paracoccus</taxon>
    </lineage>
</organism>
<sequence>MLIETHKTRTEFHPPSSTLSHRAKRLTPQYWAKPWGRDDGIPAPSDAQPLGEMIFDAAKTGLVVKWLQTNEPLSIQVHPQRGAGRKHGWWMSPIPRPGALRL</sequence>
<reference evidence="1" key="2">
    <citation type="submission" date="2023-01" db="EMBL/GenBank/DDBJ databases">
        <authorList>
            <person name="Sun Q."/>
            <person name="Evtushenko L."/>
        </authorList>
    </citation>
    <scope>NUCLEOTIDE SEQUENCE</scope>
    <source>
        <strain evidence="1">VKM B-2222</strain>
    </source>
</reference>
<dbReference type="InterPro" id="IPR011051">
    <property type="entry name" value="RmlC_Cupin_sf"/>
</dbReference>
<proteinExistence type="predicted"/>